<comment type="caution">
    <text evidence="1">The sequence shown here is derived from an EMBL/GenBank/DDBJ whole genome shotgun (WGS) entry which is preliminary data.</text>
</comment>
<evidence type="ECO:0000313" key="1">
    <source>
        <dbReference type="EMBL" id="KAJ9549485.1"/>
    </source>
</evidence>
<reference evidence="1" key="1">
    <citation type="submission" date="2023-03" db="EMBL/GenBank/DDBJ databases">
        <title>Chromosome-scale reference genome and RAD-based genetic map of yellow starthistle (Centaurea solstitialis) reveal putative structural variation and QTLs associated with invader traits.</title>
        <authorList>
            <person name="Reatini B."/>
            <person name="Cang F.A."/>
            <person name="Jiang Q."/>
            <person name="Mckibben M.T.W."/>
            <person name="Barker M.S."/>
            <person name="Rieseberg L.H."/>
            <person name="Dlugosch K.M."/>
        </authorList>
    </citation>
    <scope>NUCLEOTIDE SEQUENCE</scope>
    <source>
        <strain evidence="1">CAN-66</strain>
        <tissue evidence="1">Leaf</tissue>
    </source>
</reference>
<dbReference type="InterPro" id="IPR018971">
    <property type="entry name" value="DUF1997"/>
</dbReference>
<dbReference type="Pfam" id="PF09366">
    <property type="entry name" value="DUF1997"/>
    <property type="match status" value="1"/>
</dbReference>
<dbReference type="Proteomes" id="UP001172457">
    <property type="component" value="Chromosome 5"/>
</dbReference>
<sequence length="207" mass="23593">MKFFKCEASIVLPQVFPHQASCNQFCSRRRLRISCCSNENTSESNTKRAILTARKQDRVKLPCYKIVGGKGEKIYPIREFLSHPSGIEALLNTSAMQSFEQLDPTTYRCTLPQLNLLNFEVSPVIDLRVTPTNEDCMVELLSCKFDGSEIMRRQNEHFSADMTNYITWCTNISEPYLDVDVKLNLTLEIYTPPFSYLPTSTVEAPGT</sequence>
<organism evidence="1 2">
    <name type="scientific">Centaurea solstitialis</name>
    <name type="common">yellow star-thistle</name>
    <dbReference type="NCBI Taxonomy" id="347529"/>
    <lineage>
        <taxon>Eukaryota</taxon>
        <taxon>Viridiplantae</taxon>
        <taxon>Streptophyta</taxon>
        <taxon>Embryophyta</taxon>
        <taxon>Tracheophyta</taxon>
        <taxon>Spermatophyta</taxon>
        <taxon>Magnoliopsida</taxon>
        <taxon>eudicotyledons</taxon>
        <taxon>Gunneridae</taxon>
        <taxon>Pentapetalae</taxon>
        <taxon>asterids</taxon>
        <taxon>campanulids</taxon>
        <taxon>Asterales</taxon>
        <taxon>Asteraceae</taxon>
        <taxon>Carduoideae</taxon>
        <taxon>Cardueae</taxon>
        <taxon>Centaureinae</taxon>
        <taxon>Centaurea</taxon>
    </lineage>
</organism>
<proteinExistence type="predicted"/>
<protein>
    <submittedName>
        <fullName evidence="1">Uncharacterized protein</fullName>
    </submittedName>
</protein>
<dbReference type="AlphaFoldDB" id="A0AA38WER4"/>
<dbReference type="PANTHER" id="PTHR34131:SF2">
    <property type="entry name" value="FAMILY PROTEIN, PUTATIVE (DUF1997)-RELATED"/>
    <property type="match status" value="1"/>
</dbReference>
<dbReference type="PANTHER" id="PTHR34131">
    <property type="entry name" value="(RAP ANNOTATION RELEASE2) GALACTOSE-BINDING LIKE DOMAIN CONTAINING PROTEIN"/>
    <property type="match status" value="1"/>
</dbReference>
<keyword evidence="2" id="KW-1185">Reference proteome</keyword>
<dbReference type="EMBL" id="JARYMX010000005">
    <property type="protein sequence ID" value="KAJ9549485.1"/>
    <property type="molecule type" value="Genomic_DNA"/>
</dbReference>
<feature type="non-terminal residue" evidence="1">
    <location>
        <position position="1"/>
    </location>
</feature>
<gene>
    <name evidence="1" type="ORF">OSB04_022028</name>
</gene>
<accession>A0AA38WER4</accession>
<name>A0AA38WER4_9ASTR</name>
<evidence type="ECO:0000313" key="2">
    <source>
        <dbReference type="Proteomes" id="UP001172457"/>
    </source>
</evidence>